<dbReference type="RefSeq" id="WP_109813283.1">
    <property type="nucleotide sequence ID" value="NZ_QGKU01000065.1"/>
</dbReference>
<organism evidence="2 3">
    <name type="scientific">Meridianimarinicoccus roseus</name>
    <dbReference type="NCBI Taxonomy" id="2072018"/>
    <lineage>
        <taxon>Bacteria</taxon>
        <taxon>Pseudomonadati</taxon>
        <taxon>Pseudomonadota</taxon>
        <taxon>Alphaproteobacteria</taxon>
        <taxon>Rhodobacterales</taxon>
        <taxon>Paracoccaceae</taxon>
        <taxon>Meridianimarinicoccus</taxon>
    </lineage>
</organism>
<sequence>MSSFLDPKAAKALIELKAPHFPFERGKCLKSALSWCFTDYHAKASIGDAFEARGILVTGLSRQGKTKELTRLVSKFNEDVIVMPDGRPAKIIQCVLSGKVTWKDLGVKILKEFGYELKGRNTQAEIWDKVVKYSDLQGVVGIHFDECQHIFSETGDRTNQQFLDSFKTLLKDPRRPLMLILSGIPELESYIEQEEQLHRLLRHVHLAKIDMSRSEDLDEMTQLAFSYADEAGLDFAPLATQDFLERLAFTCSDRWGLVIEMLIEAYKNAMIAGDKLCTLDHFSQAYAVLLGGSAGYSPLTVRNYRDCFSSENLKKMLDRTAGKKMSRN</sequence>
<dbReference type="AlphaFoldDB" id="A0A2V2LGF4"/>
<dbReference type="Pfam" id="PF13401">
    <property type="entry name" value="AAA_22"/>
    <property type="match status" value="1"/>
</dbReference>
<feature type="domain" description="ORC1/DEAH AAA+ ATPase" evidence="1">
    <location>
        <begin position="52"/>
        <end position="190"/>
    </location>
</feature>
<proteinExistence type="predicted"/>
<dbReference type="GO" id="GO:0016887">
    <property type="term" value="F:ATP hydrolysis activity"/>
    <property type="evidence" value="ECO:0007669"/>
    <property type="project" value="InterPro"/>
</dbReference>
<evidence type="ECO:0000259" key="1">
    <source>
        <dbReference type="Pfam" id="PF13401"/>
    </source>
</evidence>
<dbReference type="OrthoDB" id="5288220at2"/>
<dbReference type="InterPro" id="IPR027417">
    <property type="entry name" value="P-loop_NTPase"/>
</dbReference>
<evidence type="ECO:0000313" key="3">
    <source>
        <dbReference type="Proteomes" id="UP000245680"/>
    </source>
</evidence>
<dbReference type="EMBL" id="QGKU01000065">
    <property type="protein sequence ID" value="PWR00993.1"/>
    <property type="molecule type" value="Genomic_DNA"/>
</dbReference>
<accession>A0A2V2LGF4</accession>
<protein>
    <recommendedName>
        <fullName evidence="1">ORC1/DEAH AAA+ ATPase domain-containing protein</fullName>
    </recommendedName>
</protein>
<gene>
    <name evidence="2" type="ORF">DKT77_19305</name>
</gene>
<name>A0A2V2LGF4_9RHOB</name>
<dbReference type="Proteomes" id="UP000245680">
    <property type="component" value="Unassembled WGS sequence"/>
</dbReference>
<dbReference type="SUPFAM" id="SSF52540">
    <property type="entry name" value="P-loop containing nucleoside triphosphate hydrolases"/>
    <property type="match status" value="1"/>
</dbReference>
<dbReference type="InterPro" id="IPR049945">
    <property type="entry name" value="AAA_22"/>
</dbReference>
<comment type="caution">
    <text evidence="2">The sequence shown here is derived from an EMBL/GenBank/DDBJ whole genome shotgun (WGS) entry which is preliminary data.</text>
</comment>
<evidence type="ECO:0000313" key="2">
    <source>
        <dbReference type="EMBL" id="PWR00993.1"/>
    </source>
</evidence>
<keyword evidence="3" id="KW-1185">Reference proteome</keyword>
<dbReference type="Gene3D" id="3.40.50.300">
    <property type="entry name" value="P-loop containing nucleotide triphosphate hydrolases"/>
    <property type="match status" value="1"/>
</dbReference>
<reference evidence="2 3" key="1">
    <citation type="submission" date="2018-05" db="EMBL/GenBank/DDBJ databases">
        <title>Rhodobacteraceae gen. nov., sp. nov. isolated from sea water.</title>
        <authorList>
            <person name="Ren Y."/>
        </authorList>
    </citation>
    <scope>NUCLEOTIDE SEQUENCE [LARGE SCALE GENOMIC DNA]</scope>
    <source>
        <strain evidence="2 3">TG-679</strain>
    </source>
</reference>